<reference evidence="3" key="1">
    <citation type="journal article" date="2019" name="Int. J. Syst. Evol. Microbiol.">
        <title>The Global Catalogue of Microorganisms (GCM) 10K type strain sequencing project: providing services to taxonomists for standard genome sequencing and annotation.</title>
        <authorList>
            <consortium name="The Broad Institute Genomics Platform"/>
            <consortium name="The Broad Institute Genome Sequencing Center for Infectious Disease"/>
            <person name="Wu L."/>
            <person name="Ma J."/>
        </authorList>
    </citation>
    <scope>NUCLEOTIDE SEQUENCE [LARGE SCALE GENOMIC DNA]</scope>
    <source>
        <strain evidence="3">JCM 16014</strain>
    </source>
</reference>
<name>A0ABP5FJR4_9ACTN</name>
<comment type="caution">
    <text evidence="2">The sequence shown here is derived from an EMBL/GenBank/DDBJ whole genome shotgun (WGS) entry which is preliminary data.</text>
</comment>
<protein>
    <submittedName>
        <fullName evidence="2">Uncharacterized protein</fullName>
    </submittedName>
</protein>
<proteinExistence type="predicted"/>
<keyword evidence="3" id="KW-1185">Reference proteome</keyword>
<gene>
    <name evidence="2" type="ORF">GCM10009839_26410</name>
</gene>
<dbReference type="EMBL" id="BAAAQN010000012">
    <property type="protein sequence ID" value="GAA2026621.1"/>
    <property type="molecule type" value="Genomic_DNA"/>
</dbReference>
<evidence type="ECO:0000313" key="2">
    <source>
        <dbReference type="EMBL" id="GAA2026621.1"/>
    </source>
</evidence>
<feature type="region of interest" description="Disordered" evidence="1">
    <location>
        <begin position="122"/>
        <end position="192"/>
    </location>
</feature>
<organism evidence="2 3">
    <name type="scientific">Catenulispora yoronensis</name>
    <dbReference type="NCBI Taxonomy" id="450799"/>
    <lineage>
        <taxon>Bacteria</taxon>
        <taxon>Bacillati</taxon>
        <taxon>Actinomycetota</taxon>
        <taxon>Actinomycetes</taxon>
        <taxon>Catenulisporales</taxon>
        <taxon>Catenulisporaceae</taxon>
        <taxon>Catenulispora</taxon>
    </lineage>
</organism>
<feature type="compositionally biased region" description="Basic and acidic residues" evidence="1">
    <location>
        <begin position="122"/>
        <end position="135"/>
    </location>
</feature>
<accession>A0ABP5FJR4</accession>
<sequence>MVASTSESEAAANVPKASNIDRSNPAENDLPCARSTTTRTVPGSAAPTAASAAQNSGVCEFRFSGRFSVTVADSPSSTASIPADAACCVVFSQLITVSHGPGSGILTCRKARLPAGNLFRHREAPQWRGRQDLERRHGKGRGAHHAPRPSHTDWLPESSDEPSRPAHVTSVRRSSPCHASRRPGPAASHRIH</sequence>
<evidence type="ECO:0000256" key="1">
    <source>
        <dbReference type="SAM" id="MobiDB-lite"/>
    </source>
</evidence>
<feature type="region of interest" description="Disordered" evidence="1">
    <location>
        <begin position="1"/>
        <end position="48"/>
    </location>
</feature>
<evidence type="ECO:0000313" key="3">
    <source>
        <dbReference type="Proteomes" id="UP001500751"/>
    </source>
</evidence>
<feature type="compositionally biased region" description="Basic residues" evidence="1">
    <location>
        <begin position="136"/>
        <end position="148"/>
    </location>
</feature>
<dbReference type="Proteomes" id="UP001500751">
    <property type="component" value="Unassembled WGS sequence"/>
</dbReference>